<gene>
    <name evidence="3" type="ORF">DV515_00010125</name>
</gene>
<comment type="caution">
    <text evidence="3">The sequence shown here is derived from an EMBL/GenBank/DDBJ whole genome shotgun (WGS) entry which is preliminary data.</text>
</comment>
<evidence type="ECO:0000313" key="4">
    <source>
        <dbReference type="Proteomes" id="UP000276834"/>
    </source>
</evidence>
<proteinExistence type="predicted"/>
<feature type="region of interest" description="Disordered" evidence="1">
    <location>
        <begin position="1"/>
        <end position="23"/>
    </location>
</feature>
<organism evidence="3 4">
    <name type="scientific">Chloebia gouldiae</name>
    <name type="common">Gouldian finch</name>
    <name type="synonym">Erythrura gouldiae</name>
    <dbReference type="NCBI Taxonomy" id="44316"/>
    <lineage>
        <taxon>Eukaryota</taxon>
        <taxon>Metazoa</taxon>
        <taxon>Chordata</taxon>
        <taxon>Craniata</taxon>
        <taxon>Vertebrata</taxon>
        <taxon>Euteleostomi</taxon>
        <taxon>Archelosauria</taxon>
        <taxon>Archosauria</taxon>
        <taxon>Dinosauria</taxon>
        <taxon>Saurischia</taxon>
        <taxon>Theropoda</taxon>
        <taxon>Coelurosauria</taxon>
        <taxon>Aves</taxon>
        <taxon>Neognathae</taxon>
        <taxon>Neoaves</taxon>
        <taxon>Telluraves</taxon>
        <taxon>Australaves</taxon>
        <taxon>Passeriformes</taxon>
        <taxon>Passeroidea</taxon>
        <taxon>Passeridae</taxon>
        <taxon>Chloebia</taxon>
    </lineage>
</organism>
<keyword evidence="2" id="KW-1133">Transmembrane helix</keyword>
<evidence type="ECO:0000256" key="1">
    <source>
        <dbReference type="SAM" id="MobiDB-lite"/>
    </source>
</evidence>
<sequence length="96" mass="10308">MMGLEDYKRGDSQRPARLRTALPAQSHPVPAALTLRCSAAVFGLSGVALTLAGVAATGEALLFSIRDREKNKVQERRDMFADLTGAKPSSLHRLAC</sequence>
<name>A0A3L8SA25_CHLGU</name>
<dbReference type="Proteomes" id="UP000276834">
    <property type="component" value="Unassembled WGS sequence"/>
</dbReference>
<feature type="transmembrane region" description="Helical" evidence="2">
    <location>
        <begin position="39"/>
        <end position="62"/>
    </location>
</feature>
<dbReference type="EMBL" id="QUSF01000034">
    <property type="protein sequence ID" value="RLV99158.1"/>
    <property type="molecule type" value="Genomic_DNA"/>
</dbReference>
<evidence type="ECO:0000256" key="2">
    <source>
        <dbReference type="SAM" id="Phobius"/>
    </source>
</evidence>
<protein>
    <submittedName>
        <fullName evidence="3">Uncharacterized protein</fullName>
    </submittedName>
</protein>
<reference evidence="3 4" key="1">
    <citation type="journal article" date="2018" name="Proc. R. Soc. B">
        <title>A non-coding region near Follistatin controls head colour polymorphism in the Gouldian finch.</title>
        <authorList>
            <person name="Toomey M.B."/>
            <person name="Marques C.I."/>
            <person name="Andrade P."/>
            <person name="Araujo P.M."/>
            <person name="Sabatino S."/>
            <person name="Gazda M.A."/>
            <person name="Afonso S."/>
            <person name="Lopes R.J."/>
            <person name="Corbo J.C."/>
            <person name="Carneiro M."/>
        </authorList>
    </citation>
    <scope>NUCLEOTIDE SEQUENCE [LARGE SCALE GENOMIC DNA]</scope>
    <source>
        <strain evidence="3">Red01</strain>
        <tissue evidence="3">Muscle</tissue>
    </source>
</reference>
<dbReference type="AlphaFoldDB" id="A0A3L8SA25"/>
<evidence type="ECO:0000313" key="3">
    <source>
        <dbReference type="EMBL" id="RLV99158.1"/>
    </source>
</evidence>
<accession>A0A3L8SA25</accession>
<keyword evidence="4" id="KW-1185">Reference proteome</keyword>
<feature type="compositionally biased region" description="Basic and acidic residues" evidence="1">
    <location>
        <begin position="1"/>
        <end position="14"/>
    </location>
</feature>
<keyword evidence="2" id="KW-0812">Transmembrane</keyword>
<keyword evidence="2" id="KW-0472">Membrane</keyword>